<dbReference type="Gene3D" id="1.20.120.160">
    <property type="entry name" value="HPT domain"/>
    <property type="match status" value="1"/>
</dbReference>
<organism evidence="3 4">
    <name type="scientific">Granulicella cerasi</name>
    <dbReference type="NCBI Taxonomy" id="741063"/>
    <lineage>
        <taxon>Bacteria</taxon>
        <taxon>Pseudomonadati</taxon>
        <taxon>Acidobacteriota</taxon>
        <taxon>Terriglobia</taxon>
        <taxon>Terriglobales</taxon>
        <taxon>Acidobacteriaceae</taxon>
        <taxon>Granulicella</taxon>
    </lineage>
</organism>
<dbReference type="RefSeq" id="WP_263371374.1">
    <property type="nucleotide sequence ID" value="NZ_JAGSYD010000003.1"/>
</dbReference>
<dbReference type="EMBL" id="JBHSWI010000001">
    <property type="protein sequence ID" value="MFC6644969.1"/>
    <property type="molecule type" value="Genomic_DNA"/>
</dbReference>
<feature type="modified residue" description="Phosphohistidine" evidence="1">
    <location>
        <position position="61"/>
    </location>
</feature>
<keyword evidence="4" id="KW-1185">Reference proteome</keyword>
<dbReference type="PROSITE" id="PS50894">
    <property type="entry name" value="HPT"/>
    <property type="match status" value="1"/>
</dbReference>
<protein>
    <submittedName>
        <fullName evidence="3">Hpt domain-containing protein</fullName>
    </submittedName>
</protein>
<comment type="caution">
    <text evidence="3">The sequence shown here is derived from an EMBL/GenBank/DDBJ whole genome shotgun (WGS) entry which is preliminary data.</text>
</comment>
<gene>
    <name evidence="3" type="ORF">ACFQBQ_05055</name>
</gene>
<proteinExistence type="predicted"/>
<name>A0ABW1Z6A4_9BACT</name>
<sequence length="110" mass="11848">MSELTKKTSAAAQSAALLAALWQRNLPRVRERIQELHDAVMAASIGVLETVQRESAASTAHKLAGSLGMFGYHDGTDAARRLELTLEAEGELDIVALEDSFDALCRSLPL</sequence>
<dbReference type="Proteomes" id="UP001596391">
    <property type="component" value="Unassembled WGS sequence"/>
</dbReference>
<evidence type="ECO:0000313" key="3">
    <source>
        <dbReference type="EMBL" id="MFC6644969.1"/>
    </source>
</evidence>
<feature type="domain" description="HPt" evidence="2">
    <location>
        <begin position="14"/>
        <end position="110"/>
    </location>
</feature>
<dbReference type="SUPFAM" id="SSF47226">
    <property type="entry name" value="Histidine-containing phosphotransfer domain, HPT domain"/>
    <property type="match status" value="1"/>
</dbReference>
<dbReference type="InterPro" id="IPR036641">
    <property type="entry name" value="HPT_dom_sf"/>
</dbReference>
<dbReference type="InterPro" id="IPR008207">
    <property type="entry name" value="Sig_transdc_His_kin_Hpt_dom"/>
</dbReference>
<accession>A0ABW1Z6A4</accession>
<evidence type="ECO:0000256" key="1">
    <source>
        <dbReference type="PROSITE-ProRule" id="PRU00110"/>
    </source>
</evidence>
<dbReference type="Pfam" id="PF01627">
    <property type="entry name" value="Hpt"/>
    <property type="match status" value="1"/>
</dbReference>
<keyword evidence="1" id="KW-0597">Phosphoprotein</keyword>
<reference evidence="4" key="1">
    <citation type="journal article" date="2019" name="Int. J. Syst. Evol. Microbiol.">
        <title>The Global Catalogue of Microorganisms (GCM) 10K type strain sequencing project: providing services to taxonomists for standard genome sequencing and annotation.</title>
        <authorList>
            <consortium name="The Broad Institute Genomics Platform"/>
            <consortium name="The Broad Institute Genome Sequencing Center for Infectious Disease"/>
            <person name="Wu L."/>
            <person name="Ma J."/>
        </authorList>
    </citation>
    <scope>NUCLEOTIDE SEQUENCE [LARGE SCALE GENOMIC DNA]</scope>
    <source>
        <strain evidence="4">CGMCC 1.16026</strain>
    </source>
</reference>
<evidence type="ECO:0000313" key="4">
    <source>
        <dbReference type="Proteomes" id="UP001596391"/>
    </source>
</evidence>
<evidence type="ECO:0000259" key="2">
    <source>
        <dbReference type="PROSITE" id="PS50894"/>
    </source>
</evidence>